<sequence>MKEQDLWEVVSSNEVTQPKVEDVEVLFFVKEEMDLTSVTSKQIDYENNWTVDSGYSNHMTSDKEKLQNVSDYKGSRVVENQCATTMDKKSSLRKNLKDLASSIDTSLVKVKQAIVNVLDLVEDIEGHVDGLEMGS</sequence>
<keyword evidence="2" id="KW-1185">Reference proteome</keyword>
<dbReference type="AlphaFoldDB" id="A0A9D3UT45"/>
<organism evidence="1 2">
    <name type="scientific">Gossypium stocksii</name>
    <dbReference type="NCBI Taxonomy" id="47602"/>
    <lineage>
        <taxon>Eukaryota</taxon>
        <taxon>Viridiplantae</taxon>
        <taxon>Streptophyta</taxon>
        <taxon>Embryophyta</taxon>
        <taxon>Tracheophyta</taxon>
        <taxon>Spermatophyta</taxon>
        <taxon>Magnoliopsida</taxon>
        <taxon>eudicotyledons</taxon>
        <taxon>Gunneridae</taxon>
        <taxon>Pentapetalae</taxon>
        <taxon>rosids</taxon>
        <taxon>malvids</taxon>
        <taxon>Malvales</taxon>
        <taxon>Malvaceae</taxon>
        <taxon>Malvoideae</taxon>
        <taxon>Gossypium</taxon>
    </lineage>
</organism>
<gene>
    <name evidence="1" type="ORF">J1N35_034958</name>
</gene>
<evidence type="ECO:0000313" key="2">
    <source>
        <dbReference type="Proteomes" id="UP000828251"/>
    </source>
</evidence>
<protein>
    <submittedName>
        <fullName evidence="1">Uncharacterized protein</fullName>
    </submittedName>
</protein>
<name>A0A9D3UT45_9ROSI</name>
<dbReference type="Proteomes" id="UP000828251">
    <property type="component" value="Unassembled WGS sequence"/>
</dbReference>
<proteinExistence type="predicted"/>
<comment type="caution">
    <text evidence="1">The sequence shown here is derived from an EMBL/GenBank/DDBJ whole genome shotgun (WGS) entry which is preliminary data.</text>
</comment>
<dbReference type="EMBL" id="JAIQCV010000010">
    <property type="protein sequence ID" value="KAH1056893.1"/>
    <property type="molecule type" value="Genomic_DNA"/>
</dbReference>
<accession>A0A9D3UT45</accession>
<dbReference type="OrthoDB" id="1738850at2759"/>
<reference evidence="1 2" key="1">
    <citation type="journal article" date="2021" name="Plant Biotechnol. J.">
        <title>Multi-omics assisted identification of the key and species-specific regulatory components of drought-tolerant mechanisms in Gossypium stocksii.</title>
        <authorList>
            <person name="Yu D."/>
            <person name="Ke L."/>
            <person name="Zhang D."/>
            <person name="Wu Y."/>
            <person name="Sun Y."/>
            <person name="Mei J."/>
            <person name="Sun J."/>
            <person name="Sun Y."/>
        </authorList>
    </citation>
    <scope>NUCLEOTIDE SEQUENCE [LARGE SCALE GENOMIC DNA]</scope>
    <source>
        <strain evidence="2">cv. E1</strain>
        <tissue evidence="1">Leaf</tissue>
    </source>
</reference>
<evidence type="ECO:0000313" key="1">
    <source>
        <dbReference type="EMBL" id="KAH1056893.1"/>
    </source>
</evidence>